<dbReference type="SUPFAM" id="SSF64438">
    <property type="entry name" value="CNF1/YfiH-like putative cysteine hydrolases"/>
    <property type="match status" value="1"/>
</dbReference>
<dbReference type="InterPro" id="IPR037040">
    <property type="entry name" value="CNF_Rho-act_sf"/>
</dbReference>
<reference evidence="2" key="1">
    <citation type="submission" date="2024-06" db="EMBL/GenBank/DDBJ databases">
        <authorList>
            <person name="Coelho C."/>
            <person name="Bento M."/>
            <person name="Garcia E."/>
            <person name="Camelo A."/>
            <person name="Brandao I."/>
            <person name="Espirito Santo C."/>
            <person name="Trovao J."/>
            <person name="Verissimo A."/>
            <person name="Costa J."/>
            <person name="Tiago I."/>
        </authorList>
    </citation>
    <scope>NUCLEOTIDE SEQUENCE</scope>
    <source>
        <strain evidence="2">KWT182</strain>
    </source>
</reference>
<proteinExistence type="predicted"/>
<organism evidence="2">
    <name type="scientific">Acerihabitans sp. KWT182</name>
    <dbReference type="NCBI Taxonomy" id="3157919"/>
    <lineage>
        <taxon>Bacteria</taxon>
        <taxon>Pseudomonadati</taxon>
        <taxon>Pseudomonadota</taxon>
        <taxon>Gammaproteobacteria</taxon>
        <taxon>Enterobacterales</taxon>
        <taxon>Pectobacteriaceae</taxon>
        <taxon>Acerihabitans</taxon>
    </lineage>
</organism>
<dbReference type="Pfam" id="PF05785">
    <property type="entry name" value="CNF1"/>
    <property type="match status" value="1"/>
</dbReference>
<dbReference type="AlphaFoldDB" id="A0AAU7QHN0"/>
<evidence type="ECO:0000259" key="1">
    <source>
        <dbReference type="Pfam" id="PF05785"/>
    </source>
</evidence>
<name>A0AAU7QHN0_9GAMM</name>
<feature type="domain" description="Cytotoxic necrotizing factor Rho-activating" evidence="1">
    <location>
        <begin position="74"/>
        <end position="253"/>
    </location>
</feature>
<dbReference type="InterPro" id="IPR008430">
    <property type="entry name" value="CNF_Rho-act"/>
</dbReference>
<dbReference type="InterPro" id="IPR011324">
    <property type="entry name" value="Cytotoxic_necrot_fac-like_cat"/>
</dbReference>
<sequence>MIGDIQPLIGKGILSGKTLTDDLPFAYDYIISDNEHELLYKNISNKNDRIECYSGENTKSAEIIPGTPMGNYYNKQVFDANLKIIKLSNGNCGSVGFRFDINQLKLDKPLLIHGGALSGCTMVYGLKDNYFYAFHSGKEGNDASDWKTETEGSQSIIDSHKKLFDSIYNKDMTTDNEILADYLHNNFDVSMMAFCGHGEIVNNKENVIAFDYNKSSFPVGEDKVRVANAMTMLINEKGVIKMKLLADDMTIDKYTLETESMASAISDFEQR</sequence>
<protein>
    <submittedName>
        <fullName evidence="2">Cytotoxic necrotizing factor Rho-activating domain-containing protein</fullName>
    </submittedName>
</protein>
<dbReference type="CDD" id="cd16834">
    <property type="entry name" value="CNF1-like"/>
    <property type="match status" value="1"/>
</dbReference>
<gene>
    <name evidence="2" type="ORF">ABK905_12595</name>
</gene>
<evidence type="ECO:0000313" key="2">
    <source>
        <dbReference type="EMBL" id="XBS71656.1"/>
    </source>
</evidence>
<accession>A0AAU7QHN0</accession>
<dbReference type="Gene3D" id="3.60.100.10">
    <property type="entry name" value="Cytotoxic necrotizing factor, Rho-activating domain"/>
    <property type="match status" value="1"/>
</dbReference>
<dbReference type="EMBL" id="CP157947">
    <property type="protein sequence ID" value="XBS71656.1"/>
    <property type="molecule type" value="Genomic_DNA"/>
</dbReference>